<reference evidence="1 2" key="1">
    <citation type="submission" date="2019-05" db="EMBL/GenBank/DDBJ databases">
        <title>Another draft genome of Portunus trituberculatus and its Hox gene families provides insights of decapod evolution.</title>
        <authorList>
            <person name="Jeong J.-H."/>
            <person name="Song I."/>
            <person name="Kim S."/>
            <person name="Choi T."/>
            <person name="Kim D."/>
            <person name="Ryu S."/>
            <person name="Kim W."/>
        </authorList>
    </citation>
    <scope>NUCLEOTIDE SEQUENCE [LARGE SCALE GENOMIC DNA]</scope>
    <source>
        <tissue evidence="1">Muscle</tissue>
    </source>
</reference>
<keyword evidence="2" id="KW-1185">Reference proteome</keyword>
<dbReference type="AlphaFoldDB" id="A0A5B7HTY6"/>
<organism evidence="1 2">
    <name type="scientific">Portunus trituberculatus</name>
    <name type="common">Swimming crab</name>
    <name type="synonym">Neptunus trituberculatus</name>
    <dbReference type="NCBI Taxonomy" id="210409"/>
    <lineage>
        <taxon>Eukaryota</taxon>
        <taxon>Metazoa</taxon>
        <taxon>Ecdysozoa</taxon>
        <taxon>Arthropoda</taxon>
        <taxon>Crustacea</taxon>
        <taxon>Multicrustacea</taxon>
        <taxon>Malacostraca</taxon>
        <taxon>Eumalacostraca</taxon>
        <taxon>Eucarida</taxon>
        <taxon>Decapoda</taxon>
        <taxon>Pleocyemata</taxon>
        <taxon>Brachyura</taxon>
        <taxon>Eubrachyura</taxon>
        <taxon>Portunoidea</taxon>
        <taxon>Portunidae</taxon>
        <taxon>Portuninae</taxon>
        <taxon>Portunus</taxon>
    </lineage>
</organism>
<evidence type="ECO:0000313" key="1">
    <source>
        <dbReference type="EMBL" id="MPC72717.1"/>
    </source>
</evidence>
<gene>
    <name evidence="1" type="ORF">E2C01_067029</name>
</gene>
<name>A0A5B7HTY6_PORTR</name>
<dbReference type="Proteomes" id="UP000324222">
    <property type="component" value="Unassembled WGS sequence"/>
</dbReference>
<dbReference type="EMBL" id="VSRR010035273">
    <property type="protein sequence ID" value="MPC72717.1"/>
    <property type="molecule type" value="Genomic_DNA"/>
</dbReference>
<accession>A0A5B7HTY6</accession>
<evidence type="ECO:0000313" key="2">
    <source>
        <dbReference type="Proteomes" id="UP000324222"/>
    </source>
</evidence>
<protein>
    <submittedName>
        <fullName evidence="1">Uncharacterized protein</fullName>
    </submittedName>
</protein>
<sequence length="112" mass="12338">MEGYSKVKHIVASPDTPWRHFRNDTWGNTRATSSLHHARLITTLVQIIPSLHWSICPITAQVMPLHTHLPALGTGCIALAVQTPQADGTEGMATGGQQQWPVVLSIIWDETH</sequence>
<proteinExistence type="predicted"/>
<comment type="caution">
    <text evidence="1">The sequence shown here is derived from an EMBL/GenBank/DDBJ whole genome shotgun (WGS) entry which is preliminary data.</text>
</comment>